<evidence type="ECO:0000313" key="6">
    <source>
        <dbReference type="Proteomes" id="UP001210231"/>
    </source>
</evidence>
<protein>
    <submittedName>
        <fullName evidence="5">Cystathionine gamma-synthase</fullName>
        <ecNumber evidence="5">2.5.1.48</ecNumber>
    </submittedName>
</protein>
<dbReference type="NCBIfam" id="NF005871">
    <property type="entry name" value="PRK07811.1"/>
    <property type="match status" value="1"/>
</dbReference>
<keyword evidence="6" id="KW-1185">Reference proteome</keyword>
<dbReference type="Gene3D" id="3.40.640.10">
    <property type="entry name" value="Type I PLP-dependent aspartate aminotransferase-like (Major domain)"/>
    <property type="match status" value="1"/>
</dbReference>
<dbReference type="Gene3D" id="3.90.1150.10">
    <property type="entry name" value="Aspartate Aminotransferase, domain 1"/>
    <property type="match status" value="1"/>
</dbReference>
<dbReference type="InterPro" id="IPR054542">
    <property type="entry name" value="Cys_met_metab_PP"/>
</dbReference>
<dbReference type="CDD" id="cd00614">
    <property type="entry name" value="CGS_like"/>
    <property type="match status" value="1"/>
</dbReference>
<sequence>MGTDIKNVGIGTRFIHAGAEPDPSTGAIMTPIFQTSTFVQEAPDVHKGYDYSRAGNPTRTALEKAYAGIENANYGLAFSSGLGATDAIIKLLSAGDEVIAGTDMYGGSYRLFSKVFERMGIKFQYVDQRNPYNIAKAISPRTKLIWVETPTNPLINIVDIAAVVAIAKPHNILVCVDNTFASPYLQNPLELGADIVMHSSTKYLGGHSDVVQGAIMINDEKLRDELYFLQKSCGAVPGPMDCFLVLRGIKTLHVRMQRHCENGRKVAEALRKNPKVGKVHWCGFEDHPGHEVAKKQMRDFGGMISIELKDESLEAAVEVMKKTKVFSLAESLGGVESLVNHPATMTHASIPREERIKNGLSDSLIRLSVGIEDAEDLIADLNQAIG</sequence>
<dbReference type="PANTHER" id="PTHR11808:SF15">
    <property type="entry name" value="CYSTATHIONINE GAMMA-LYASE"/>
    <property type="match status" value="1"/>
</dbReference>
<evidence type="ECO:0000313" key="5">
    <source>
        <dbReference type="EMBL" id="MDA3613388.1"/>
    </source>
</evidence>
<comment type="caution">
    <text evidence="5">The sequence shown here is derived from an EMBL/GenBank/DDBJ whole genome shotgun (WGS) entry which is preliminary data.</text>
</comment>
<gene>
    <name evidence="5" type="ORF">O3P16_01100</name>
</gene>
<dbReference type="PANTHER" id="PTHR11808">
    <property type="entry name" value="TRANS-SULFURATION ENZYME FAMILY MEMBER"/>
    <property type="match status" value="1"/>
</dbReference>
<dbReference type="GO" id="GO:0003962">
    <property type="term" value="F:cystathionine gamma-synthase activity"/>
    <property type="evidence" value="ECO:0007669"/>
    <property type="project" value="UniProtKB-EC"/>
</dbReference>
<dbReference type="PIRSF" id="PIRSF001434">
    <property type="entry name" value="CGS"/>
    <property type="match status" value="1"/>
</dbReference>
<name>A0ABT4UF34_9BACT</name>
<dbReference type="Pfam" id="PF01053">
    <property type="entry name" value="Cys_Met_Meta_PP"/>
    <property type="match status" value="1"/>
</dbReference>
<accession>A0ABT4UF34</accession>
<keyword evidence="3 4" id="KW-0663">Pyridoxal phosphate</keyword>
<dbReference type="RefSeq" id="WP_407029719.1">
    <property type="nucleotide sequence ID" value="NZ_JAQGEF010000001.1"/>
</dbReference>
<reference evidence="5 6" key="1">
    <citation type="submission" date="2022-12" db="EMBL/GenBank/DDBJ databases">
        <title>Chitinophagaceae gen. sp. nov., a new member of the family Chitinophagaceae, isolated from soil in a chemical factory.</title>
        <authorList>
            <person name="Ke Z."/>
        </authorList>
    </citation>
    <scope>NUCLEOTIDE SEQUENCE [LARGE SCALE GENOMIC DNA]</scope>
    <source>
        <strain evidence="5 6">LY-5</strain>
    </source>
</reference>
<dbReference type="InterPro" id="IPR015424">
    <property type="entry name" value="PyrdxlP-dep_Trfase"/>
</dbReference>
<evidence type="ECO:0000256" key="2">
    <source>
        <dbReference type="ARBA" id="ARBA00009077"/>
    </source>
</evidence>
<evidence type="ECO:0000256" key="1">
    <source>
        <dbReference type="ARBA" id="ARBA00001933"/>
    </source>
</evidence>
<dbReference type="Proteomes" id="UP001210231">
    <property type="component" value="Unassembled WGS sequence"/>
</dbReference>
<organism evidence="5 6">
    <name type="scientific">Polluticaenibacter yanchengensis</name>
    <dbReference type="NCBI Taxonomy" id="3014562"/>
    <lineage>
        <taxon>Bacteria</taxon>
        <taxon>Pseudomonadati</taxon>
        <taxon>Bacteroidota</taxon>
        <taxon>Chitinophagia</taxon>
        <taxon>Chitinophagales</taxon>
        <taxon>Chitinophagaceae</taxon>
        <taxon>Polluticaenibacter</taxon>
    </lineage>
</organism>
<dbReference type="InterPro" id="IPR000277">
    <property type="entry name" value="Cys/Met-Metab_PyrdxlP-dep_enz"/>
</dbReference>
<dbReference type="SUPFAM" id="SSF53383">
    <property type="entry name" value="PLP-dependent transferases"/>
    <property type="match status" value="1"/>
</dbReference>
<proteinExistence type="inferred from homology"/>
<dbReference type="InterPro" id="IPR015422">
    <property type="entry name" value="PyrdxlP-dep_Trfase_small"/>
</dbReference>
<dbReference type="InterPro" id="IPR015421">
    <property type="entry name" value="PyrdxlP-dep_Trfase_major"/>
</dbReference>
<comment type="cofactor">
    <cofactor evidence="1 4">
        <name>pyridoxal 5'-phosphate</name>
        <dbReference type="ChEBI" id="CHEBI:597326"/>
    </cofactor>
</comment>
<keyword evidence="5" id="KW-0808">Transferase</keyword>
<dbReference type="PROSITE" id="PS00868">
    <property type="entry name" value="CYS_MET_METAB_PP"/>
    <property type="match status" value="1"/>
</dbReference>
<dbReference type="EC" id="2.5.1.48" evidence="5"/>
<evidence type="ECO:0000256" key="4">
    <source>
        <dbReference type="RuleBase" id="RU362118"/>
    </source>
</evidence>
<comment type="similarity">
    <text evidence="2 4">Belongs to the trans-sulfuration enzymes family.</text>
</comment>
<evidence type="ECO:0000256" key="3">
    <source>
        <dbReference type="ARBA" id="ARBA00022898"/>
    </source>
</evidence>
<dbReference type="EMBL" id="JAQGEF010000001">
    <property type="protein sequence ID" value="MDA3613388.1"/>
    <property type="molecule type" value="Genomic_DNA"/>
</dbReference>